<protein>
    <submittedName>
        <fullName evidence="1">Uncharacterized protein</fullName>
    </submittedName>
</protein>
<dbReference type="Proteomes" id="UP000093514">
    <property type="component" value="Unassembled WGS sequence"/>
</dbReference>
<dbReference type="AlphaFoldDB" id="A0A1C0ACE4"/>
<dbReference type="Pfam" id="PF21835">
    <property type="entry name" value="YIEGIA_cap"/>
    <property type="match status" value="1"/>
</dbReference>
<dbReference type="InterPro" id="IPR054055">
    <property type="entry name" value="YpzH"/>
</dbReference>
<reference evidence="2" key="1">
    <citation type="submission" date="2016-07" db="EMBL/GenBank/DDBJ databases">
        <authorList>
            <person name="Florea S."/>
            <person name="Webb J.S."/>
            <person name="Jaromczyk J."/>
            <person name="Schardl C.L."/>
        </authorList>
    </citation>
    <scope>NUCLEOTIDE SEQUENCE [LARGE SCALE GENOMIC DNA]</scope>
    <source>
        <strain evidence="2">Z6</strain>
    </source>
</reference>
<evidence type="ECO:0000313" key="2">
    <source>
        <dbReference type="Proteomes" id="UP000093514"/>
    </source>
</evidence>
<keyword evidence="2" id="KW-1185">Reference proteome</keyword>
<dbReference type="EMBL" id="LWDV01000006">
    <property type="protein sequence ID" value="OCL28033.1"/>
    <property type="molecule type" value="Genomic_DNA"/>
</dbReference>
<evidence type="ECO:0000313" key="1">
    <source>
        <dbReference type="EMBL" id="OCL28033.1"/>
    </source>
</evidence>
<proteinExistence type="predicted"/>
<name>A0A1C0ACE4_9FIRM</name>
<sequence length="64" mass="7320">MDINDYILAIVTSKENKNKVDNGSAPIFYAEDEQELEYISMMISRLTKSMVHDLGNGVYILIKH</sequence>
<comment type="caution">
    <text evidence="1">The sequence shown here is derived from an EMBL/GenBank/DDBJ whole genome shotgun (WGS) entry which is preliminary data.</text>
</comment>
<dbReference type="OrthoDB" id="1955035at2"/>
<dbReference type="RefSeq" id="WP_068715075.1">
    <property type="nucleotide sequence ID" value="NZ_LWDV01000006.1"/>
</dbReference>
<organism evidence="1 2">
    <name type="scientific">Orenia metallireducens</name>
    <dbReference type="NCBI Taxonomy" id="1413210"/>
    <lineage>
        <taxon>Bacteria</taxon>
        <taxon>Bacillati</taxon>
        <taxon>Bacillota</taxon>
        <taxon>Clostridia</taxon>
        <taxon>Halanaerobiales</taxon>
        <taxon>Halobacteroidaceae</taxon>
        <taxon>Orenia</taxon>
    </lineage>
</organism>
<gene>
    <name evidence="1" type="ORF">U472_02200</name>
</gene>
<accession>A0A1C0ACE4</accession>
<reference evidence="1 2" key="2">
    <citation type="submission" date="2016-08" db="EMBL/GenBank/DDBJ databases">
        <title>Orenia metallireducens sp. nov. strain Z6, a Novel Metal-reducing Firmicute from the Deep Subsurface.</title>
        <authorList>
            <person name="Maxim B.I."/>
            <person name="Kenneth K."/>
            <person name="Flynn T.M."/>
            <person name="Oloughlin E.J."/>
            <person name="Locke R.A."/>
            <person name="Weber J.R."/>
            <person name="Egan S.M."/>
            <person name="Mackie R.I."/>
            <person name="Cann I.K."/>
        </authorList>
    </citation>
    <scope>NUCLEOTIDE SEQUENCE [LARGE SCALE GENOMIC DNA]</scope>
    <source>
        <strain evidence="1 2">Z6</strain>
    </source>
</reference>